<organism evidence="6">
    <name type="scientific">Rhizomucor miehei</name>
    <dbReference type="NCBI Taxonomy" id="4839"/>
    <lineage>
        <taxon>Eukaryota</taxon>
        <taxon>Fungi</taxon>
        <taxon>Fungi incertae sedis</taxon>
        <taxon>Mucoromycota</taxon>
        <taxon>Mucoromycotina</taxon>
        <taxon>Mucoromycetes</taxon>
        <taxon>Mucorales</taxon>
        <taxon>Lichtheimiaceae</taxon>
        <taxon>Rhizomucor</taxon>
    </lineage>
</organism>
<dbReference type="FunFam" id="2.60.120.200:FF:000114">
    <property type="entry name" value="Probable endo-1,3(4)-beta-glucanase NFIA_089530"/>
    <property type="match status" value="1"/>
</dbReference>
<dbReference type="GO" id="GO:0009251">
    <property type="term" value="P:glucan catabolic process"/>
    <property type="evidence" value="ECO:0007669"/>
    <property type="project" value="TreeGrafter"/>
</dbReference>
<reference evidence="6" key="1">
    <citation type="journal article" date="2012" name="J. Agric. Food Chem.">
        <title>Purification and Characterization of a Novel beta-1,3-1,4-Glucanase (Lichenase) from Thermophilic Rhizomucor miehei with High Specific Activity and Its Gene Sequence.</title>
        <authorList>
            <person name="Tang Y."/>
            <person name="Yang S."/>
            <person name="Yan Q."/>
            <person name="Zhou P."/>
            <person name="Cui J."/>
            <person name="Jiang Z."/>
        </authorList>
    </citation>
    <scope>NUCLEOTIDE SEQUENCE</scope>
    <source>
        <strain evidence="6">CAU432</strain>
    </source>
</reference>
<protein>
    <submittedName>
        <fullName evidence="6">Beta-1,3-1,4-glucanase</fullName>
        <ecNumber evidence="6">3.2.1.73</ecNumber>
    </submittedName>
</protein>
<proteinExistence type="evidence at transcript level"/>
<feature type="domain" description="GH16" evidence="5">
    <location>
        <begin position="18"/>
        <end position="280"/>
    </location>
</feature>
<dbReference type="Pfam" id="PF26113">
    <property type="entry name" value="GH16_XgeA"/>
    <property type="match status" value="1"/>
</dbReference>
<keyword evidence="3 6" id="KW-0326">Glycosidase</keyword>
<dbReference type="GO" id="GO:0042972">
    <property type="term" value="F:licheninase activity"/>
    <property type="evidence" value="ECO:0007669"/>
    <property type="project" value="UniProtKB-EC"/>
</dbReference>
<dbReference type="InterPro" id="IPR013320">
    <property type="entry name" value="ConA-like_dom_sf"/>
</dbReference>
<dbReference type="InterPro" id="IPR050546">
    <property type="entry name" value="Glycosyl_Hydrlase_16"/>
</dbReference>
<evidence type="ECO:0000256" key="2">
    <source>
        <dbReference type="ARBA" id="ARBA00022801"/>
    </source>
</evidence>
<evidence type="ECO:0000259" key="5">
    <source>
        <dbReference type="PROSITE" id="PS51762"/>
    </source>
</evidence>
<dbReference type="Gene3D" id="2.60.120.200">
    <property type="match status" value="1"/>
</dbReference>
<dbReference type="SMR" id="H9BZ70"/>
<feature type="signal peptide" evidence="4">
    <location>
        <begin position="1"/>
        <end position="19"/>
    </location>
</feature>
<name>H9BZ70_RHIMI</name>
<dbReference type="PROSITE" id="PS51762">
    <property type="entry name" value="GH16_2"/>
    <property type="match status" value="1"/>
</dbReference>
<dbReference type="SUPFAM" id="SSF49899">
    <property type="entry name" value="Concanavalin A-like lectins/glucanases"/>
    <property type="match status" value="1"/>
</dbReference>
<evidence type="ECO:0000256" key="4">
    <source>
        <dbReference type="SAM" id="SignalP"/>
    </source>
</evidence>
<evidence type="ECO:0000256" key="3">
    <source>
        <dbReference type="ARBA" id="ARBA00023295"/>
    </source>
</evidence>
<comment type="similarity">
    <text evidence="1">Belongs to the glycosyl hydrolase 16 family.</text>
</comment>
<dbReference type="PANTHER" id="PTHR10963">
    <property type="entry name" value="GLYCOSYL HYDROLASE-RELATED"/>
    <property type="match status" value="1"/>
</dbReference>
<accession>H9BZ70</accession>
<evidence type="ECO:0000313" key="6">
    <source>
        <dbReference type="EMBL" id="AFD54461.1"/>
    </source>
</evidence>
<dbReference type="BRENDA" id="3.2.1.73">
    <property type="organism ID" value="3454"/>
</dbReference>
<dbReference type="CDD" id="cd02181">
    <property type="entry name" value="GH16_fungal_Lam16A_glucanase"/>
    <property type="match status" value="1"/>
</dbReference>
<dbReference type="InterPro" id="IPR000757">
    <property type="entry name" value="Beta-glucanase-like"/>
</dbReference>
<feature type="chain" id="PRO_5003618443" evidence="4">
    <location>
        <begin position="20"/>
        <end position="314"/>
    </location>
</feature>
<dbReference type="AlphaFoldDB" id="H9BZ70"/>
<keyword evidence="4" id="KW-0732">Signal</keyword>
<keyword evidence="2 6" id="KW-0378">Hydrolase</keyword>
<dbReference type="EC" id="3.2.1.73" evidence="6"/>
<sequence>MRFTSLLAAATALLGTASAWTLTDNYQGNTFFDGFTFFTGPDPTHGTVQYVDRATAESQDLIAVGGDGVVIMKADMTNVTPNGRPSVRISSNKTYNSGLFILDVKHMPFGCGTWPAAWMVGPNWPAGGEIDVIEGVNTQGANQMTLHTSEGCTMDTGASSQTGNWITTNCYVNAPGQSSNQGCGVGDPSSNSYGDDFNANEGGVFATKWEPDSGIQIWFFPRGSIPGDISSGNPDPSSWGTPKADFPFTSCSSSYFSDMVYVFDLTFCGDWAGASGVYNSQYGCPSTCSDYVINNPTAFTEAYWAINYLKVYQQ</sequence>
<evidence type="ECO:0000256" key="1">
    <source>
        <dbReference type="ARBA" id="ARBA00006865"/>
    </source>
</evidence>
<dbReference type="PANTHER" id="PTHR10963:SF24">
    <property type="entry name" value="GLYCOSIDASE C21B10.07-RELATED"/>
    <property type="match status" value="1"/>
</dbReference>
<dbReference type="EMBL" id="JQ088103">
    <property type="protein sequence ID" value="AFD54461.1"/>
    <property type="molecule type" value="mRNA"/>
</dbReference>